<evidence type="ECO:0000313" key="1">
    <source>
        <dbReference type="Proteomes" id="UP000095286"/>
    </source>
</evidence>
<proteinExistence type="predicted"/>
<evidence type="ECO:0000313" key="2">
    <source>
        <dbReference type="WBParaSite" id="RSKR_0000938600.1"/>
    </source>
</evidence>
<sequence length="114" mass="13060">MLGVIMSPRHFSTTNLHPNEEDSVSRTKFSLELTDILYGFGDVKVPFDETVSLLEVMVQNYIRDISLAAMNVGRQGKIGLEDIHYLIGRDTKKYDRVKELLQANQKLKIAKKYD</sequence>
<dbReference type="WBParaSite" id="RSKR_0000938600.1">
    <property type="protein sequence ID" value="RSKR_0000938600.1"/>
    <property type="gene ID" value="RSKR_0000938600"/>
</dbReference>
<dbReference type="Proteomes" id="UP000095286">
    <property type="component" value="Unplaced"/>
</dbReference>
<accession>A0AC35UAD1</accession>
<protein>
    <submittedName>
        <fullName evidence="2">Transcription initiation factor TFIID subunit 13</fullName>
    </submittedName>
</protein>
<reference evidence="2" key="1">
    <citation type="submission" date="2016-11" db="UniProtKB">
        <authorList>
            <consortium name="WormBaseParasite"/>
        </authorList>
    </citation>
    <scope>IDENTIFICATION</scope>
    <source>
        <strain evidence="2">KR3021</strain>
    </source>
</reference>
<name>A0AC35UAD1_9BILA</name>
<organism evidence="1 2">
    <name type="scientific">Rhabditophanes sp. KR3021</name>
    <dbReference type="NCBI Taxonomy" id="114890"/>
    <lineage>
        <taxon>Eukaryota</taxon>
        <taxon>Metazoa</taxon>
        <taxon>Ecdysozoa</taxon>
        <taxon>Nematoda</taxon>
        <taxon>Chromadorea</taxon>
        <taxon>Rhabditida</taxon>
        <taxon>Tylenchina</taxon>
        <taxon>Panagrolaimomorpha</taxon>
        <taxon>Strongyloidoidea</taxon>
        <taxon>Alloionematidae</taxon>
        <taxon>Rhabditophanes</taxon>
    </lineage>
</organism>